<feature type="region of interest" description="Disordered" evidence="3">
    <location>
        <begin position="1"/>
        <end position="33"/>
    </location>
</feature>
<dbReference type="Proteomes" id="UP001222325">
    <property type="component" value="Unassembled WGS sequence"/>
</dbReference>
<dbReference type="InterPro" id="IPR036757">
    <property type="entry name" value="TFR-like_dimer_dom_sf"/>
</dbReference>
<dbReference type="Pfam" id="PF04389">
    <property type="entry name" value="Peptidase_M28"/>
    <property type="match status" value="1"/>
</dbReference>
<evidence type="ECO:0000259" key="5">
    <source>
        <dbReference type="Pfam" id="PF02225"/>
    </source>
</evidence>
<dbReference type="SUPFAM" id="SSF52025">
    <property type="entry name" value="PA domain"/>
    <property type="match status" value="1"/>
</dbReference>
<reference evidence="8" key="1">
    <citation type="submission" date="2023-03" db="EMBL/GenBank/DDBJ databases">
        <title>Massive genome expansion in bonnet fungi (Mycena s.s.) driven by repeated elements and novel gene families across ecological guilds.</title>
        <authorList>
            <consortium name="Lawrence Berkeley National Laboratory"/>
            <person name="Harder C.B."/>
            <person name="Miyauchi S."/>
            <person name="Viragh M."/>
            <person name="Kuo A."/>
            <person name="Thoen E."/>
            <person name="Andreopoulos B."/>
            <person name="Lu D."/>
            <person name="Skrede I."/>
            <person name="Drula E."/>
            <person name="Henrissat B."/>
            <person name="Morin E."/>
            <person name="Kohler A."/>
            <person name="Barry K."/>
            <person name="LaButti K."/>
            <person name="Morin E."/>
            <person name="Salamov A."/>
            <person name="Lipzen A."/>
            <person name="Mereny Z."/>
            <person name="Hegedus B."/>
            <person name="Baldrian P."/>
            <person name="Stursova M."/>
            <person name="Weitz H."/>
            <person name="Taylor A."/>
            <person name="Grigoriev I.V."/>
            <person name="Nagy L.G."/>
            <person name="Martin F."/>
            <person name="Kauserud H."/>
        </authorList>
    </citation>
    <scope>NUCLEOTIDE SEQUENCE</scope>
    <source>
        <strain evidence="8">CBHHK173m</strain>
    </source>
</reference>
<evidence type="ECO:0000256" key="1">
    <source>
        <dbReference type="ARBA" id="ARBA00005634"/>
    </source>
</evidence>
<feature type="compositionally biased region" description="Basic and acidic residues" evidence="3">
    <location>
        <begin position="1"/>
        <end position="19"/>
    </location>
</feature>
<dbReference type="AlphaFoldDB" id="A0AAD6U7W4"/>
<feature type="transmembrane region" description="Helical" evidence="4">
    <location>
        <begin position="38"/>
        <end position="55"/>
    </location>
</feature>
<comment type="similarity">
    <text evidence="1">Belongs to the peptidase M28 family. M28B subfamily.</text>
</comment>
<keyword evidence="4" id="KW-0472">Membrane</keyword>
<keyword evidence="2" id="KW-0175">Coiled coil</keyword>
<comment type="caution">
    <text evidence="8">The sequence shown here is derived from an EMBL/GenBank/DDBJ whole genome shotgun (WGS) entry which is preliminary data.</text>
</comment>
<evidence type="ECO:0000256" key="2">
    <source>
        <dbReference type="SAM" id="Coils"/>
    </source>
</evidence>
<gene>
    <name evidence="8" type="ORF">B0H15DRAFT_946918</name>
</gene>
<dbReference type="Gene3D" id="3.50.30.30">
    <property type="match status" value="1"/>
</dbReference>
<dbReference type="SUPFAM" id="SSF47672">
    <property type="entry name" value="Transferrin receptor-like dimerisation domain"/>
    <property type="match status" value="1"/>
</dbReference>
<protein>
    <submittedName>
        <fullName evidence="8">Zn-dependent exopeptidase</fullName>
    </submittedName>
</protein>
<dbReference type="CDD" id="cd08022">
    <property type="entry name" value="M28_PSMA_like"/>
    <property type="match status" value="1"/>
</dbReference>
<dbReference type="FunFam" id="3.40.630.10:FF:000101">
    <property type="entry name" value="N-acetylated alpha-linked acidic dipeptidase like 1"/>
    <property type="match status" value="1"/>
</dbReference>
<feature type="domain" description="Transferrin receptor-like dimerisation" evidence="6">
    <location>
        <begin position="811"/>
        <end position="894"/>
    </location>
</feature>
<name>A0AAD6U7W4_9AGAR</name>
<dbReference type="EMBL" id="JARJCN010000014">
    <property type="protein sequence ID" value="KAJ7094505.1"/>
    <property type="molecule type" value="Genomic_DNA"/>
</dbReference>
<sequence>MDDDPEKAALRTKGDKDSDSACGEPEVTRPRQSRVRTVLARALWFLVLLFCLRVVQVHRAHPYHPYPHHGPPHTCHDDGGHQHHRYGKPQPKLSMEEREKLFLSIPNADSAMATSREYTGAPHIAGSMQDSMDAVRMLEFFREALDIPAPKEEAIFPAGTHASRRATLDLTSALWGSNKPSAWIDKYFPVMDRGREQQLSILDEDGSPVWTANLVEDGDPRDADAHKYKDAVPAWHAASGDGDVQGQLIYANYGTQEDYAELVAAGVNFTGKIVITRYGPVLRGLKIKGAEDLGAAGVIIYSDPRDDGYITVDNGFESYPAGPARNPTSVQRGSVAYINLYPGDPTTPGIPAYEDSNRTAGTNGPRIPSLPISWANAERLLAEIDGVYLEGAGAKRRLSGRASARSVRLVNHVDAKVRPIWNAMAAIPGHVRDEVVIIGCHRDAWVLGATDPISGTASLTEVVRGLGALLKAGWKPLRTIVVASWDAEEYALIGSTEYGEDFADWISEHAVAYINVDVSAAGSQWSSQASPSLSHLVRQTAMDVPHPTEAGKTLWDARFDEGSLSAAAANVDPEYLAAYQAAETRSRAAKSILEPLGSGSDFTVFLQRLGVASANEGFGGAPFDPVYHYHSIYDTQMWQELSADPGFRRATAVAKHLGLLLLRLTDSIIVPLNTTQYALELHNYLDEVEEIVTNTPLAAEMDFSKIRQTIQDVTAASVELDAEKDEAERDFKRLLSQLPKFPQRLHSRPGFARHLARWIRRVLGVAPRSRWHRPGLHIPAAWEEYLDAQFAGQDAEGPHLPRVPPIYKFIKAAKRVTKANKKLAAFERGFLSEEGIKGRTWYRNLIVAPGRWLGYGAVTMPGLHEALSIDKDVALAKEEAEQLVLLFTQLAQDLRA</sequence>
<dbReference type="Gene3D" id="3.40.630.10">
    <property type="entry name" value="Zn peptidases"/>
    <property type="match status" value="1"/>
</dbReference>
<dbReference type="InterPro" id="IPR003137">
    <property type="entry name" value="PA_domain"/>
</dbReference>
<dbReference type="GO" id="GO:0004180">
    <property type="term" value="F:carboxypeptidase activity"/>
    <property type="evidence" value="ECO:0007669"/>
    <property type="project" value="TreeGrafter"/>
</dbReference>
<dbReference type="Gene3D" id="1.20.930.40">
    <property type="entry name" value="Transferrin receptor-like, dimerisation domain"/>
    <property type="match status" value="1"/>
</dbReference>
<organism evidence="8 9">
    <name type="scientific">Mycena belliarum</name>
    <dbReference type="NCBI Taxonomy" id="1033014"/>
    <lineage>
        <taxon>Eukaryota</taxon>
        <taxon>Fungi</taxon>
        <taxon>Dikarya</taxon>
        <taxon>Basidiomycota</taxon>
        <taxon>Agaricomycotina</taxon>
        <taxon>Agaricomycetes</taxon>
        <taxon>Agaricomycetidae</taxon>
        <taxon>Agaricales</taxon>
        <taxon>Marasmiineae</taxon>
        <taxon>Mycenaceae</taxon>
        <taxon>Mycena</taxon>
    </lineage>
</organism>
<keyword evidence="9" id="KW-1185">Reference proteome</keyword>
<keyword evidence="4" id="KW-1133">Transmembrane helix</keyword>
<dbReference type="PANTHER" id="PTHR10404">
    <property type="entry name" value="N-ACETYLATED-ALPHA-LINKED ACIDIC DIPEPTIDASE"/>
    <property type="match status" value="1"/>
</dbReference>
<feature type="region of interest" description="Disordered" evidence="3">
    <location>
        <begin position="71"/>
        <end position="92"/>
    </location>
</feature>
<evidence type="ECO:0000259" key="6">
    <source>
        <dbReference type="Pfam" id="PF04253"/>
    </source>
</evidence>
<feature type="domain" description="Peptidase M28" evidence="7">
    <location>
        <begin position="422"/>
        <end position="551"/>
    </location>
</feature>
<dbReference type="InterPro" id="IPR007484">
    <property type="entry name" value="Peptidase_M28"/>
</dbReference>
<dbReference type="PANTHER" id="PTHR10404:SF46">
    <property type="entry name" value="VACUOLAR PROTEIN SORTING-ASSOCIATED PROTEIN 70"/>
    <property type="match status" value="1"/>
</dbReference>
<evidence type="ECO:0000313" key="9">
    <source>
        <dbReference type="Proteomes" id="UP001222325"/>
    </source>
</evidence>
<dbReference type="InterPro" id="IPR039373">
    <property type="entry name" value="Peptidase_M28B"/>
</dbReference>
<keyword evidence="4" id="KW-0812">Transmembrane</keyword>
<evidence type="ECO:0000256" key="3">
    <source>
        <dbReference type="SAM" id="MobiDB-lite"/>
    </source>
</evidence>
<proteinExistence type="inferred from homology"/>
<dbReference type="InterPro" id="IPR046450">
    <property type="entry name" value="PA_dom_sf"/>
</dbReference>
<dbReference type="Pfam" id="PF04253">
    <property type="entry name" value="TFR_dimer"/>
    <property type="match status" value="1"/>
</dbReference>
<feature type="domain" description="PA" evidence="5">
    <location>
        <begin position="244"/>
        <end position="311"/>
    </location>
</feature>
<dbReference type="InterPro" id="IPR007365">
    <property type="entry name" value="TFR-like_dimer_dom"/>
</dbReference>
<evidence type="ECO:0000313" key="8">
    <source>
        <dbReference type="EMBL" id="KAJ7094505.1"/>
    </source>
</evidence>
<evidence type="ECO:0000259" key="7">
    <source>
        <dbReference type="Pfam" id="PF04389"/>
    </source>
</evidence>
<accession>A0AAD6U7W4</accession>
<feature type="coiled-coil region" evidence="2">
    <location>
        <begin position="710"/>
        <end position="737"/>
    </location>
</feature>
<dbReference type="SUPFAM" id="SSF53187">
    <property type="entry name" value="Zn-dependent exopeptidases"/>
    <property type="match status" value="1"/>
</dbReference>
<dbReference type="CDD" id="cd02121">
    <property type="entry name" value="PA_GCPII_like"/>
    <property type="match status" value="1"/>
</dbReference>
<dbReference type="Pfam" id="PF02225">
    <property type="entry name" value="PA"/>
    <property type="match status" value="1"/>
</dbReference>
<evidence type="ECO:0000256" key="4">
    <source>
        <dbReference type="SAM" id="Phobius"/>
    </source>
</evidence>